<evidence type="ECO:0000259" key="1">
    <source>
        <dbReference type="Pfam" id="PF14512"/>
    </source>
</evidence>
<protein>
    <recommendedName>
        <fullName evidence="1">Putative nitroreductase TM1586 domain-containing protein</fullName>
    </recommendedName>
</protein>
<evidence type="ECO:0000313" key="2">
    <source>
        <dbReference type="EMBL" id="KAK8871452.1"/>
    </source>
</evidence>
<dbReference type="InterPro" id="IPR000415">
    <property type="entry name" value="Nitroreductase-like"/>
</dbReference>
<gene>
    <name evidence="2" type="ORF">M9Y10_007181</name>
</gene>
<comment type="caution">
    <text evidence="2">The sequence shown here is derived from an EMBL/GenBank/DDBJ whole genome shotgun (WGS) entry which is preliminary data.</text>
</comment>
<dbReference type="SUPFAM" id="SSF55469">
    <property type="entry name" value="FMN-dependent nitroreductase-like"/>
    <property type="match status" value="1"/>
</dbReference>
<dbReference type="Pfam" id="PF14512">
    <property type="entry name" value="TM1586_NiRdase"/>
    <property type="match status" value="1"/>
</dbReference>
<evidence type="ECO:0000313" key="3">
    <source>
        <dbReference type="Proteomes" id="UP001470230"/>
    </source>
</evidence>
<organism evidence="2 3">
    <name type="scientific">Tritrichomonas musculus</name>
    <dbReference type="NCBI Taxonomy" id="1915356"/>
    <lineage>
        <taxon>Eukaryota</taxon>
        <taxon>Metamonada</taxon>
        <taxon>Parabasalia</taxon>
        <taxon>Tritrichomonadida</taxon>
        <taxon>Tritrichomonadidae</taxon>
        <taxon>Tritrichomonas</taxon>
    </lineage>
</organism>
<feature type="domain" description="Putative nitroreductase TM1586" evidence="1">
    <location>
        <begin position="9"/>
        <end position="228"/>
    </location>
</feature>
<reference evidence="2 3" key="1">
    <citation type="submission" date="2024-04" db="EMBL/GenBank/DDBJ databases">
        <title>Tritrichomonas musculus Genome.</title>
        <authorList>
            <person name="Alves-Ferreira E."/>
            <person name="Grigg M."/>
            <person name="Lorenzi H."/>
            <person name="Galac M."/>
        </authorList>
    </citation>
    <scope>NUCLEOTIDE SEQUENCE [LARGE SCALE GENOMIC DNA]</scope>
    <source>
        <strain evidence="2 3">EAF2021</strain>
    </source>
</reference>
<name>A0ABR2J0L7_9EUKA</name>
<accession>A0ABR2J0L7</accession>
<dbReference type="Gene3D" id="3.40.109.10">
    <property type="entry name" value="NADH Oxidase"/>
    <property type="match status" value="1"/>
</dbReference>
<dbReference type="EMBL" id="JAPFFF010000013">
    <property type="protein sequence ID" value="KAK8871452.1"/>
    <property type="molecule type" value="Genomic_DNA"/>
</dbReference>
<dbReference type="Proteomes" id="UP001470230">
    <property type="component" value="Unassembled WGS sequence"/>
</dbReference>
<dbReference type="InterPro" id="IPR029478">
    <property type="entry name" value="TM1586_NiRdase"/>
</dbReference>
<keyword evidence="3" id="KW-1185">Reference proteome</keyword>
<sequence>MSISQTISIVDAFAHRHSCRSFLEKGISQDKKQSIQNILSDVNKLQSPFKTSGIEISETGPGLNRFWSTSNESGWLVEKVPSNHKSELMTMIIDASFKMQIAVMKMTQINIGTCWMAGTFNESEAEKRFPGFIIKAVVAFGEERKSKHLMGKIFGMFGGHDKRLKFEQLFYDDDNKRYIKEDDFANKTVSQYPSYMHNFLNALRSGPSPMNSQTWRFVLSGHGKEVHLFDEKNDENSWFTSGIALANLKLLEELRGGSCNFEIKNPTPQNSPLGGKYIATAIYTE</sequence>
<proteinExistence type="predicted"/>